<sequence length="79" mass="8807">MTENIAPALRRASNKGISFITTVVVASVNAMDKQKQNNICDILRFCPYSQITSPIAKNIKEIKAKKPKTIKKLKVKYGV</sequence>
<gene>
    <name evidence="1" type="ORF">KTT_19640</name>
</gene>
<name>A0A401ZZ40_9CHLR</name>
<dbReference type="Proteomes" id="UP000287352">
    <property type="component" value="Unassembled WGS sequence"/>
</dbReference>
<dbReference type="RefSeq" id="WP_161975389.1">
    <property type="nucleotide sequence ID" value="NZ_BIFR01000001.1"/>
</dbReference>
<proteinExistence type="predicted"/>
<reference evidence="2" key="1">
    <citation type="submission" date="2018-12" db="EMBL/GenBank/DDBJ databases">
        <title>Tengunoibacter tsumagoiensis gen. nov., sp. nov., Dictyobacter kobayashii sp. nov., D. alpinus sp. nov., and D. joshuensis sp. nov. and description of Dictyobacteraceae fam. nov. within the order Ktedonobacterales isolated from Tengu-no-mugimeshi.</title>
        <authorList>
            <person name="Wang C.M."/>
            <person name="Zheng Y."/>
            <person name="Sakai Y."/>
            <person name="Toyoda A."/>
            <person name="Minakuchi Y."/>
            <person name="Abe K."/>
            <person name="Yokota A."/>
            <person name="Yabe S."/>
        </authorList>
    </citation>
    <scope>NUCLEOTIDE SEQUENCE [LARGE SCALE GENOMIC DNA]</scope>
    <source>
        <strain evidence="2">Uno3</strain>
    </source>
</reference>
<organism evidence="1 2">
    <name type="scientific">Tengunoibacter tsumagoiensis</name>
    <dbReference type="NCBI Taxonomy" id="2014871"/>
    <lineage>
        <taxon>Bacteria</taxon>
        <taxon>Bacillati</taxon>
        <taxon>Chloroflexota</taxon>
        <taxon>Ktedonobacteria</taxon>
        <taxon>Ktedonobacterales</taxon>
        <taxon>Dictyobacteraceae</taxon>
        <taxon>Tengunoibacter</taxon>
    </lineage>
</organism>
<protein>
    <submittedName>
        <fullName evidence="1">Uncharacterized protein</fullName>
    </submittedName>
</protein>
<keyword evidence="2" id="KW-1185">Reference proteome</keyword>
<dbReference type="AlphaFoldDB" id="A0A401ZZ40"/>
<accession>A0A401ZZ40</accession>
<evidence type="ECO:0000313" key="1">
    <source>
        <dbReference type="EMBL" id="GCE12105.1"/>
    </source>
</evidence>
<dbReference type="EMBL" id="BIFR01000001">
    <property type="protein sequence ID" value="GCE12105.1"/>
    <property type="molecule type" value="Genomic_DNA"/>
</dbReference>
<evidence type="ECO:0000313" key="2">
    <source>
        <dbReference type="Proteomes" id="UP000287352"/>
    </source>
</evidence>
<comment type="caution">
    <text evidence="1">The sequence shown here is derived from an EMBL/GenBank/DDBJ whole genome shotgun (WGS) entry which is preliminary data.</text>
</comment>